<organism evidence="8 9">
    <name type="scientific">Monopterus albus</name>
    <name type="common">Swamp eel</name>
    <dbReference type="NCBI Taxonomy" id="43700"/>
    <lineage>
        <taxon>Eukaryota</taxon>
        <taxon>Metazoa</taxon>
        <taxon>Chordata</taxon>
        <taxon>Craniata</taxon>
        <taxon>Vertebrata</taxon>
        <taxon>Euteleostomi</taxon>
        <taxon>Actinopterygii</taxon>
        <taxon>Neopterygii</taxon>
        <taxon>Teleostei</taxon>
        <taxon>Neoteleostei</taxon>
        <taxon>Acanthomorphata</taxon>
        <taxon>Anabantaria</taxon>
        <taxon>Synbranchiformes</taxon>
        <taxon>Synbranchidae</taxon>
        <taxon>Monopterus</taxon>
    </lineage>
</organism>
<evidence type="ECO:0000256" key="3">
    <source>
        <dbReference type="ARBA" id="ARBA00022989"/>
    </source>
</evidence>
<evidence type="ECO:0000256" key="4">
    <source>
        <dbReference type="ARBA" id="ARBA00023136"/>
    </source>
</evidence>
<keyword evidence="2 5" id="KW-0812">Transmembrane</keyword>
<dbReference type="InterPro" id="IPR008253">
    <property type="entry name" value="Marvel"/>
</dbReference>
<reference evidence="8" key="1">
    <citation type="submission" date="2025-08" db="UniProtKB">
        <authorList>
            <consortium name="Ensembl"/>
        </authorList>
    </citation>
    <scope>IDENTIFICATION</scope>
</reference>
<name>A0A3Q3R0W4_MONAL</name>
<evidence type="ECO:0000256" key="5">
    <source>
        <dbReference type="PROSITE-ProRule" id="PRU00581"/>
    </source>
</evidence>
<feature type="domain" description="MARVEL" evidence="7">
    <location>
        <begin position="14"/>
        <end position="133"/>
    </location>
</feature>
<evidence type="ECO:0000259" key="7">
    <source>
        <dbReference type="PROSITE" id="PS51225"/>
    </source>
</evidence>
<dbReference type="AlphaFoldDB" id="A0A3Q3R0W4"/>
<reference evidence="8" key="2">
    <citation type="submission" date="2025-09" db="UniProtKB">
        <authorList>
            <consortium name="Ensembl"/>
        </authorList>
    </citation>
    <scope>IDENTIFICATION</scope>
</reference>
<dbReference type="PANTHER" id="PTHR22776:SF45">
    <property type="entry name" value="CHEMOKINE-LIKE FACTOR"/>
    <property type="match status" value="1"/>
</dbReference>
<comment type="subcellular location">
    <subcellularLocation>
        <location evidence="1">Membrane</location>
        <topology evidence="1">Multi-pass membrane protein</topology>
    </subcellularLocation>
</comment>
<protein>
    <recommendedName>
        <fullName evidence="7">MARVEL domain-containing protein</fullName>
    </recommendedName>
</protein>
<feature type="transmembrane region" description="Helical" evidence="6">
    <location>
        <begin position="46"/>
        <end position="65"/>
    </location>
</feature>
<feature type="transmembrane region" description="Helical" evidence="6">
    <location>
        <begin position="108"/>
        <end position="129"/>
    </location>
</feature>
<keyword evidence="3 6" id="KW-1133">Transmembrane helix</keyword>
<dbReference type="Ensembl" id="ENSMALT00000024656.1">
    <property type="protein sequence ID" value="ENSMALP00000024201.1"/>
    <property type="gene ID" value="ENSMALG00000016878.1"/>
</dbReference>
<keyword evidence="9" id="KW-1185">Reference proteome</keyword>
<accession>A0A3Q3R0W4</accession>
<dbReference type="Pfam" id="PF01284">
    <property type="entry name" value="MARVEL"/>
    <property type="match status" value="1"/>
</dbReference>
<proteinExistence type="predicted"/>
<feature type="transmembrane region" description="Helical" evidence="6">
    <location>
        <begin position="77"/>
        <end position="102"/>
    </location>
</feature>
<sequence length="150" mass="16421">NHKKLTAMDVDTAFLKSTRGVLKVAETVTLLVALVCFAAASTPTYIAATVMEFVITLLLLLLYLLKLNKMVTFFFWPLIDAFNSVFAAFYFVVLSLLALTTYTVTGTLVGGIVGLLTAGLLCMDSCTLFKTITFNNHRSELPNEAAHETK</sequence>
<dbReference type="PROSITE" id="PS51225">
    <property type="entry name" value="MARVEL"/>
    <property type="match status" value="1"/>
</dbReference>
<evidence type="ECO:0000256" key="1">
    <source>
        <dbReference type="ARBA" id="ARBA00004141"/>
    </source>
</evidence>
<dbReference type="STRING" id="43700.ENSMALP00000024201"/>
<evidence type="ECO:0000256" key="2">
    <source>
        <dbReference type="ARBA" id="ARBA00022692"/>
    </source>
</evidence>
<dbReference type="Proteomes" id="UP000261600">
    <property type="component" value="Unplaced"/>
</dbReference>
<dbReference type="PANTHER" id="PTHR22776">
    <property type="entry name" value="MARVEL-CONTAINING POTENTIAL LIPID RAFT-ASSOCIATED PROTEIN"/>
    <property type="match status" value="1"/>
</dbReference>
<evidence type="ECO:0000256" key="6">
    <source>
        <dbReference type="SAM" id="Phobius"/>
    </source>
</evidence>
<keyword evidence="4 5" id="KW-0472">Membrane</keyword>
<evidence type="ECO:0000313" key="8">
    <source>
        <dbReference type="Ensembl" id="ENSMALP00000024201.1"/>
    </source>
</evidence>
<evidence type="ECO:0000313" key="9">
    <source>
        <dbReference type="Proteomes" id="UP000261600"/>
    </source>
</evidence>
<dbReference type="GO" id="GO:0016020">
    <property type="term" value="C:membrane"/>
    <property type="evidence" value="ECO:0007669"/>
    <property type="project" value="UniProtKB-SubCell"/>
</dbReference>
<dbReference type="InterPro" id="IPR050578">
    <property type="entry name" value="MARVEL-CKLF_proteins"/>
</dbReference>
<feature type="transmembrane region" description="Helical" evidence="6">
    <location>
        <begin position="21"/>
        <end position="40"/>
    </location>
</feature>